<name>A0A6G8ID94_9BURK</name>
<reference evidence="2 3" key="1">
    <citation type="submission" date="2020-03" db="EMBL/GenBank/DDBJ databases">
        <title>Hydrogenophaga sp. nov. isolated from cyanobacterial mat.</title>
        <authorList>
            <person name="Thorat V."/>
            <person name="Kirdat K."/>
            <person name="Tiwarekar B."/>
            <person name="Costa E.D."/>
            <person name="Yadav A."/>
        </authorList>
    </citation>
    <scope>NUCLEOTIDE SEQUENCE [LARGE SCALE GENOMIC DNA]</scope>
    <source>
        <strain evidence="2 3">BA0156</strain>
    </source>
</reference>
<feature type="region of interest" description="Disordered" evidence="1">
    <location>
        <begin position="450"/>
        <end position="474"/>
    </location>
</feature>
<feature type="compositionally biased region" description="Polar residues" evidence="1">
    <location>
        <begin position="428"/>
        <end position="437"/>
    </location>
</feature>
<evidence type="ECO:0000313" key="2">
    <source>
        <dbReference type="EMBL" id="QIM51035.1"/>
    </source>
</evidence>
<dbReference type="Proteomes" id="UP000503162">
    <property type="component" value="Chromosome"/>
</dbReference>
<feature type="region of interest" description="Disordered" evidence="1">
    <location>
        <begin position="508"/>
        <end position="545"/>
    </location>
</feature>
<protein>
    <submittedName>
        <fullName evidence="2">Uncharacterized protein</fullName>
    </submittedName>
</protein>
<organism evidence="2 3">
    <name type="scientific">Hydrogenophaga crocea</name>
    <dbReference type="NCBI Taxonomy" id="2716225"/>
    <lineage>
        <taxon>Bacteria</taxon>
        <taxon>Pseudomonadati</taxon>
        <taxon>Pseudomonadota</taxon>
        <taxon>Betaproteobacteria</taxon>
        <taxon>Burkholderiales</taxon>
        <taxon>Comamonadaceae</taxon>
        <taxon>Hydrogenophaga</taxon>
    </lineage>
</organism>
<feature type="compositionally biased region" description="Basic and acidic residues" evidence="1">
    <location>
        <begin position="465"/>
        <end position="474"/>
    </location>
</feature>
<feature type="compositionally biased region" description="Polar residues" evidence="1">
    <location>
        <begin position="337"/>
        <end position="354"/>
    </location>
</feature>
<dbReference type="KEGG" id="hcz:G9Q37_02245"/>
<sequence length="639" mass="69306">MPRSDNLIFRRPGHSKPLQPKTVGISPNLTPIENGREETRPVDTGSAKTLLLSEGMVGSSDATMDDSLAHRSTTEALGLNDHPDNQLVQACRGAWDEKLFDPPELFELHEDSTQPEPPQDLIPYPPISTARVYSDDPAIAARQKSVAICTDMTVFYAGLQKMLDEAIKASGYESDKFDGLKAVFSQASQDCVSLARIASAETTALAKAHAAEANRLAVQASSKRVDVELDQLINEIEMLPKPAQRAACTAGVKVAPQLQQEAATAFDGLPPDLVTLYQALNEDESAGDGLDEMVRSLEIAQRNLVVADEDVNDEVEYLVSGFKQVVETQGGLFGSATNAAGIPQTSSSALATSRQADDSGPAEEDESQSDDRPHALSPTTATQLQDTVESIIDMPDAEFQALRKQQIKSAKPSTGKNDSPPAAESTEKSVNPIFNSLHPSPELLEELRQRVAQDPRNPAQAPKDSGLDAVKRTARKMGKEVDALRAANEAAQKIHDESDAKLKATIEELDARQEKDRQESERLMAQTKRLDKEPKQTTGAPLSSDHAVKNLQELEQVTAARRKALSRNMGLKYMTSFPRSKQTPSNVESSAQEIAEALASTKGSPFAPTRGVKEDTSGRRLKDFPGDALRQIRSVFAKR</sequence>
<feature type="region of interest" description="Disordered" evidence="1">
    <location>
        <begin position="337"/>
        <end position="384"/>
    </location>
</feature>
<feature type="compositionally biased region" description="Basic and acidic residues" evidence="1">
    <location>
        <begin position="508"/>
        <end position="535"/>
    </location>
</feature>
<feature type="region of interest" description="Disordered" evidence="1">
    <location>
        <begin position="1"/>
        <end position="45"/>
    </location>
</feature>
<accession>A0A6G8ID94</accession>
<evidence type="ECO:0000313" key="3">
    <source>
        <dbReference type="Proteomes" id="UP000503162"/>
    </source>
</evidence>
<keyword evidence="3" id="KW-1185">Reference proteome</keyword>
<feature type="compositionally biased region" description="Polar residues" evidence="1">
    <location>
        <begin position="407"/>
        <end position="417"/>
    </location>
</feature>
<feature type="region of interest" description="Disordered" evidence="1">
    <location>
        <begin position="403"/>
        <end position="437"/>
    </location>
</feature>
<dbReference type="EMBL" id="CP049989">
    <property type="protein sequence ID" value="QIM51035.1"/>
    <property type="molecule type" value="Genomic_DNA"/>
</dbReference>
<dbReference type="RefSeq" id="WP_166223972.1">
    <property type="nucleotide sequence ID" value="NZ_CP049989.1"/>
</dbReference>
<gene>
    <name evidence="2" type="ORF">G9Q37_02245</name>
</gene>
<feature type="region of interest" description="Disordered" evidence="1">
    <location>
        <begin position="598"/>
        <end position="625"/>
    </location>
</feature>
<feature type="compositionally biased region" description="Basic and acidic residues" evidence="1">
    <location>
        <begin position="611"/>
        <end position="625"/>
    </location>
</feature>
<dbReference type="AlphaFoldDB" id="A0A6G8ID94"/>
<evidence type="ECO:0000256" key="1">
    <source>
        <dbReference type="SAM" id="MobiDB-lite"/>
    </source>
</evidence>
<proteinExistence type="predicted"/>